<proteinExistence type="predicted"/>
<feature type="domain" description="Hydantoinase B/oxoprolinase" evidence="1">
    <location>
        <begin position="24"/>
        <end position="536"/>
    </location>
</feature>
<evidence type="ECO:0000259" key="1">
    <source>
        <dbReference type="Pfam" id="PF02538"/>
    </source>
</evidence>
<dbReference type="GO" id="GO:0017168">
    <property type="term" value="F:5-oxoprolinase (ATP-hydrolyzing) activity"/>
    <property type="evidence" value="ECO:0007669"/>
    <property type="project" value="TreeGrafter"/>
</dbReference>
<dbReference type="PANTHER" id="PTHR11365">
    <property type="entry name" value="5-OXOPROLINASE RELATED"/>
    <property type="match status" value="1"/>
</dbReference>
<gene>
    <name evidence="2" type="ORF">SAMN04488115_104243</name>
</gene>
<dbReference type="InterPro" id="IPR045079">
    <property type="entry name" value="Oxoprolinase-like"/>
</dbReference>
<dbReference type="PANTHER" id="PTHR11365:SF23">
    <property type="entry name" value="HYPOTHETICAL 5-OXOPROLINASE (EUROFUNG)-RELATED"/>
    <property type="match status" value="1"/>
</dbReference>
<dbReference type="AlphaFoldDB" id="A0A1H5Z416"/>
<name>A0A1H5Z416_9HYPH</name>
<evidence type="ECO:0000313" key="2">
    <source>
        <dbReference type="EMBL" id="SEG31081.1"/>
    </source>
</evidence>
<keyword evidence="3" id="KW-1185">Reference proteome</keyword>
<dbReference type="InterPro" id="IPR003692">
    <property type="entry name" value="Hydantoinase_B"/>
</dbReference>
<dbReference type="GO" id="GO:0005829">
    <property type="term" value="C:cytosol"/>
    <property type="evidence" value="ECO:0007669"/>
    <property type="project" value="TreeGrafter"/>
</dbReference>
<evidence type="ECO:0000313" key="3">
    <source>
        <dbReference type="Proteomes" id="UP000236743"/>
    </source>
</evidence>
<dbReference type="EMBL" id="FNUY01000004">
    <property type="protein sequence ID" value="SEG31081.1"/>
    <property type="molecule type" value="Genomic_DNA"/>
</dbReference>
<dbReference type="Proteomes" id="UP000236743">
    <property type="component" value="Unassembled WGS sequence"/>
</dbReference>
<dbReference type="GO" id="GO:0006749">
    <property type="term" value="P:glutathione metabolic process"/>
    <property type="evidence" value="ECO:0007669"/>
    <property type="project" value="TreeGrafter"/>
</dbReference>
<reference evidence="2 3" key="1">
    <citation type="submission" date="2016-10" db="EMBL/GenBank/DDBJ databases">
        <authorList>
            <person name="de Groot N.N."/>
        </authorList>
    </citation>
    <scope>NUCLEOTIDE SEQUENCE [LARGE SCALE GENOMIC DNA]</scope>
    <source>
        <strain evidence="2 3">DSM 26656</strain>
    </source>
</reference>
<accession>A0A1H5Z416</accession>
<protein>
    <submittedName>
        <fullName evidence="2">N-methylhydantoinase B</fullName>
    </submittedName>
</protein>
<sequence length="538" mass="57290">MAKSPEMAKSPAMAKAAMAKAAMDGVELEILWSNLIGVVTERAKALQRIAFSPIVREAGDLACALFDRRGRMVAQANTGTPGHINSLAFAGAHLVRIFEGRCEPGDVLITNDPWLSAGHFFDITILTPIFDGQNLIAYIGSTIHHTDIGGYGIGAGARDVHEEGLWIPPLKLYERGKPSEMLHDIIRRNVRTPDAVFGDLSAQVSSGEAAADHLIALCRRYGLDDIEALSDEIINRSEDATRNAIRKLKAGTYHGETSFDVPGGEIITLKTAVTVDTDKGAIIVDFEGSSPQTTTGINVVLNYTHAYSTFAIRSCLNPDLPNNTGSLAPIEIRAPEGSIINCAYPAPVNARHVVGMYVPMPILKALHQVMPERVLAEGSGAVWTMQIQGRRPSGEAFTSSMFNYSGGMGARATKTGPSATCYPTGVAAVPIEILEAAMPIVFDRKELRRGSGGKGRMQGGDGQIIQFHMRTDHAWLLNAVPSRLEKGPDGIDGGLSGAPGRFLVNGKSVSEAKKLTMQAGDIVLLETPGGGGYGKPTA</sequence>
<organism evidence="2 3">
    <name type="scientific">Bosea lathyri</name>
    <dbReference type="NCBI Taxonomy" id="1036778"/>
    <lineage>
        <taxon>Bacteria</taxon>
        <taxon>Pseudomonadati</taxon>
        <taxon>Pseudomonadota</taxon>
        <taxon>Alphaproteobacteria</taxon>
        <taxon>Hyphomicrobiales</taxon>
        <taxon>Boseaceae</taxon>
        <taxon>Bosea</taxon>
    </lineage>
</organism>
<dbReference type="Pfam" id="PF02538">
    <property type="entry name" value="Hydantoinase_B"/>
    <property type="match status" value="1"/>
</dbReference>